<organism evidence="2 3">
    <name type="scientific">Cellulomonas wangleii</name>
    <dbReference type="NCBI Taxonomy" id="2816956"/>
    <lineage>
        <taxon>Bacteria</taxon>
        <taxon>Bacillati</taxon>
        <taxon>Actinomycetota</taxon>
        <taxon>Actinomycetes</taxon>
        <taxon>Micrococcales</taxon>
        <taxon>Cellulomonadaceae</taxon>
        <taxon>Cellulomonas</taxon>
    </lineage>
</organism>
<sequence>MPDVLLGLLVGLPVLGISWYLRGATTRDLLLRSGQREDGSWEPGRAPSDMTPLGKVALGAGMAGVVACVVLRVTGSDDGRLWVAALAVVLVSVVTVTVSERRRVRRQALDVEGGPGRAERPGAD</sequence>
<gene>
    <name evidence="2" type="ORF">KG103_18145</name>
</gene>
<accession>A0ABX8D4E8</accession>
<protein>
    <recommendedName>
        <fullName evidence="4">SdpI/YhfL protein family</fullName>
    </recommendedName>
</protein>
<evidence type="ECO:0000256" key="1">
    <source>
        <dbReference type="SAM" id="Phobius"/>
    </source>
</evidence>
<keyword evidence="1" id="KW-0812">Transmembrane</keyword>
<evidence type="ECO:0000313" key="2">
    <source>
        <dbReference type="EMBL" id="QVI62299.1"/>
    </source>
</evidence>
<evidence type="ECO:0008006" key="4">
    <source>
        <dbReference type="Google" id="ProtNLM"/>
    </source>
</evidence>
<dbReference type="RefSeq" id="WP_207339966.1">
    <property type="nucleotide sequence ID" value="NZ_CP074405.1"/>
</dbReference>
<keyword evidence="1" id="KW-0472">Membrane</keyword>
<evidence type="ECO:0000313" key="3">
    <source>
        <dbReference type="Proteomes" id="UP000677804"/>
    </source>
</evidence>
<reference evidence="2 3" key="1">
    <citation type="submission" date="2021-05" db="EMBL/GenBank/DDBJ databases">
        <title>Novel species in genus Cellulomonas.</title>
        <authorList>
            <person name="Zhang G."/>
        </authorList>
    </citation>
    <scope>NUCLEOTIDE SEQUENCE [LARGE SCALE GENOMIC DNA]</scope>
    <source>
        <strain evidence="3">zg-ZUI222</strain>
    </source>
</reference>
<proteinExistence type="predicted"/>
<dbReference type="EMBL" id="CP074405">
    <property type="protein sequence ID" value="QVI62299.1"/>
    <property type="molecule type" value="Genomic_DNA"/>
</dbReference>
<name>A0ABX8D4E8_9CELL</name>
<dbReference type="Proteomes" id="UP000677804">
    <property type="component" value="Chromosome"/>
</dbReference>
<keyword evidence="1" id="KW-1133">Transmembrane helix</keyword>
<feature type="transmembrane region" description="Helical" evidence="1">
    <location>
        <begin position="81"/>
        <end position="99"/>
    </location>
</feature>
<keyword evidence="3" id="KW-1185">Reference proteome</keyword>